<gene>
    <name evidence="2" type="ORF">BP5553_05680</name>
</gene>
<comment type="caution">
    <text evidence="2">The sequence shown here is derived from an EMBL/GenBank/DDBJ whole genome shotgun (WGS) entry which is preliminary data.</text>
</comment>
<dbReference type="Proteomes" id="UP000254866">
    <property type="component" value="Unassembled WGS sequence"/>
</dbReference>
<keyword evidence="1" id="KW-0175">Coiled coil</keyword>
<dbReference type="EMBL" id="NPIC01000004">
    <property type="protein sequence ID" value="RDL36328.1"/>
    <property type="molecule type" value="Genomic_DNA"/>
</dbReference>
<dbReference type="AlphaFoldDB" id="A0A370TLC4"/>
<dbReference type="RefSeq" id="XP_031868984.1">
    <property type="nucleotide sequence ID" value="XM_032014303.1"/>
</dbReference>
<reference evidence="2 3" key="1">
    <citation type="journal article" date="2018" name="IMA Fungus">
        <title>IMA Genome-F 9: Draft genome sequence of Annulohypoxylon stygium, Aspergillus mulundensis, Berkeleyomyces basicola (syn. Thielaviopsis basicola), Ceratocystis smalleyi, two Cercospora beticola strains, Coleophoma cylindrospora, Fusarium fracticaudum, Phialophora cf. hyalina, and Morchella septimelata.</title>
        <authorList>
            <person name="Wingfield B.D."/>
            <person name="Bills G.F."/>
            <person name="Dong Y."/>
            <person name="Huang W."/>
            <person name="Nel W.J."/>
            <person name="Swalarsk-Parry B.S."/>
            <person name="Vaghefi N."/>
            <person name="Wilken P.M."/>
            <person name="An Z."/>
            <person name="de Beer Z.W."/>
            <person name="De Vos L."/>
            <person name="Chen L."/>
            <person name="Duong T.A."/>
            <person name="Gao Y."/>
            <person name="Hammerbacher A."/>
            <person name="Kikkert J.R."/>
            <person name="Li Y."/>
            <person name="Li H."/>
            <person name="Li K."/>
            <person name="Li Q."/>
            <person name="Liu X."/>
            <person name="Ma X."/>
            <person name="Naidoo K."/>
            <person name="Pethybridge S.J."/>
            <person name="Sun J."/>
            <person name="Steenkamp E.T."/>
            <person name="van der Nest M.A."/>
            <person name="van Wyk S."/>
            <person name="Wingfield M.J."/>
            <person name="Xiong C."/>
            <person name="Yue Q."/>
            <person name="Zhang X."/>
        </authorList>
    </citation>
    <scope>NUCLEOTIDE SEQUENCE [LARGE SCALE GENOMIC DNA]</scope>
    <source>
        <strain evidence="2 3">BP 5553</strain>
    </source>
</reference>
<accession>A0A370TLC4</accession>
<evidence type="ECO:0000256" key="1">
    <source>
        <dbReference type="SAM" id="Coils"/>
    </source>
</evidence>
<evidence type="ECO:0000313" key="3">
    <source>
        <dbReference type="Proteomes" id="UP000254866"/>
    </source>
</evidence>
<dbReference type="OrthoDB" id="5404738at2759"/>
<name>A0A370TLC4_9HELO</name>
<evidence type="ECO:0000313" key="2">
    <source>
        <dbReference type="EMBL" id="RDL36328.1"/>
    </source>
</evidence>
<dbReference type="STRING" id="2656787.A0A370TLC4"/>
<sequence>MSLIASKKYRVERTPEMPCWTRRQWRMLDILRCDGSTTEDLMAEVMRLMVETNDELLKREVDYDTPRVKKSTDRMIEDYEGEKQATSLLRSIPKPIVEAMIEGTIGHRYATDPEFARLFMVKDGCPGVYLNTFVVKGTGKGLNSNQWYDLYQMMNRYLEGQGCVIDENSTSDMKNNADEAARIEQAYSNKSVDYFREMTRSGKRAFTQQRRNQDLRFCRLLLNRICHDLDRSGEISQLQSPTQVGCSQNLASRMGQYSPACGMRNTPQLWALTIKCLAVMKVEVEHISVPILKVWRHDHLPLAETLVTELASSMVEYGGLNPIQPGNTNLREDNEIFEAQLQAFVESTNITDDLEASETQVKLRMELLKSIKEMQSYDPKKDRDENVERIEIMRERKENMSLAMRKATKQLDEDTENIYKDIAEMVETMAEQKAQLDFRLKTIEWLKEVKEKEDLAKGIKDA</sequence>
<keyword evidence="3" id="KW-1185">Reference proteome</keyword>
<feature type="coiled-coil region" evidence="1">
    <location>
        <begin position="390"/>
        <end position="417"/>
    </location>
</feature>
<dbReference type="GeneID" id="43598529"/>
<organism evidence="2 3">
    <name type="scientific">Venustampulla echinocandica</name>
    <dbReference type="NCBI Taxonomy" id="2656787"/>
    <lineage>
        <taxon>Eukaryota</taxon>
        <taxon>Fungi</taxon>
        <taxon>Dikarya</taxon>
        <taxon>Ascomycota</taxon>
        <taxon>Pezizomycotina</taxon>
        <taxon>Leotiomycetes</taxon>
        <taxon>Helotiales</taxon>
        <taxon>Pleuroascaceae</taxon>
        <taxon>Venustampulla</taxon>
    </lineage>
</organism>
<proteinExistence type="predicted"/>
<protein>
    <submittedName>
        <fullName evidence="2">Uncharacterized protein</fullName>
    </submittedName>
</protein>